<keyword evidence="1" id="KW-0732">Signal</keyword>
<reference evidence="3 4" key="1">
    <citation type="submission" date="2018-07" db="EMBL/GenBank/DDBJ databases">
        <title>Pseudomonas laoshanensis sp. nov., isolated from soil.</title>
        <authorList>
            <person name="Sun J."/>
            <person name="Yu L."/>
            <person name="Wang M."/>
            <person name="Zhang C."/>
        </authorList>
    </citation>
    <scope>NUCLEOTIDE SEQUENCE [LARGE SCALE GENOMIC DNA]</scope>
    <source>
        <strain evidence="3 4">Y22</strain>
    </source>
</reference>
<accession>A0A7V7GWN4</accession>
<dbReference type="Gene3D" id="1.20.1260.10">
    <property type="match status" value="2"/>
</dbReference>
<gene>
    <name evidence="3" type="ORF">DT594_05070</name>
</gene>
<evidence type="ECO:0000313" key="3">
    <source>
        <dbReference type="EMBL" id="KAA0696697.1"/>
    </source>
</evidence>
<dbReference type="OrthoDB" id="8603558at2"/>
<feature type="chain" id="PRO_5031354939" evidence="1">
    <location>
        <begin position="25"/>
        <end position="223"/>
    </location>
</feature>
<organism evidence="3 4">
    <name type="scientific">Halopseudomonas laoshanensis</name>
    <dbReference type="NCBI Taxonomy" id="2268758"/>
    <lineage>
        <taxon>Bacteria</taxon>
        <taxon>Pseudomonadati</taxon>
        <taxon>Pseudomonadota</taxon>
        <taxon>Gammaproteobacteria</taxon>
        <taxon>Pseudomonadales</taxon>
        <taxon>Pseudomonadaceae</taxon>
        <taxon>Halopseudomonas</taxon>
    </lineage>
</organism>
<evidence type="ECO:0000313" key="4">
    <source>
        <dbReference type="Proteomes" id="UP000463138"/>
    </source>
</evidence>
<dbReference type="RefSeq" id="WP_149331637.1">
    <property type="nucleotide sequence ID" value="NZ_QOVF01000001.1"/>
</dbReference>
<comment type="caution">
    <text evidence="3">The sequence shown here is derived from an EMBL/GenBank/DDBJ whole genome shotgun (WGS) entry which is preliminary data.</text>
</comment>
<dbReference type="EMBL" id="QOVF01000001">
    <property type="protein sequence ID" value="KAA0696697.1"/>
    <property type="molecule type" value="Genomic_DNA"/>
</dbReference>
<dbReference type="PANTHER" id="PTHR36933">
    <property type="entry name" value="SLL0788 PROTEIN"/>
    <property type="match status" value="1"/>
</dbReference>
<keyword evidence="4" id="KW-1185">Reference proteome</keyword>
<name>A0A7V7GWN4_9GAMM</name>
<dbReference type="InterPro" id="IPR005183">
    <property type="entry name" value="DUF305_CopM-like"/>
</dbReference>
<protein>
    <submittedName>
        <fullName evidence="3">DUF305 domain-containing protein</fullName>
    </submittedName>
</protein>
<evidence type="ECO:0000256" key="1">
    <source>
        <dbReference type="SAM" id="SignalP"/>
    </source>
</evidence>
<proteinExistence type="predicted"/>
<dbReference type="Proteomes" id="UP000463138">
    <property type="component" value="Unassembled WGS sequence"/>
</dbReference>
<dbReference type="InterPro" id="IPR012347">
    <property type="entry name" value="Ferritin-like"/>
</dbReference>
<dbReference type="PANTHER" id="PTHR36933:SF1">
    <property type="entry name" value="SLL0788 PROTEIN"/>
    <property type="match status" value="1"/>
</dbReference>
<feature type="signal peptide" evidence="1">
    <location>
        <begin position="1"/>
        <end position="24"/>
    </location>
</feature>
<sequence length="223" mass="24744">MNIKMVYMLTILLPGMVAGQMVSADTSREHADHGAHSEQINPNPFAAANADMMLAMHNLVPTGDVDYDFMRGMIPHHQGAIDMAKAMLEQGGDEQMLALARQILDAQEAEITQMQTWLKEHGEPRPGEQAQDIIAAWQRIDQRMMAEMQLTTSGSTAGDFAQGMIPHHVAAVDMAYVLLAHSNHPGLRSMAKAVIREQEREIRELKAWEDRAGHPPLDAHSEH</sequence>
<dbReference type="Pfam" id="PF03713">
    <property type="entry name" value="DUF305"/>
    <property type="match status" value="1"/>
</dbReference>
<evidence type="ECO:0000259" key="2">
    <source>
        <dbReference type="Pfam" id="PF03713"/>
    </source>
</evidence>
<dbReference type="AlphaFoldDB" id="A0A7V7GWN4"/>
<feature type="domain" description="DUF305" evidence="2">
    <location>
        <begin position="66"/>
        <end position="208"/>
    </location>
</feature>